<evidence type="ECO:0000256" key="2">
    <source>
        <dbReference type="ARBA" id="ARBA00007531"/>
    </source>
</evidence>
<dbReference type="InterPro" id="IPR038468">
    <property type="entry name" value="MmpS_C"/>
</dbReference>
<dbReference type="Gene3D" id="2.60.40.2880">
    <property type="entry name" value="MmpS1-5, C-terminal soluble domain"/>
    <property type="match status" value="1"/>
</dbReference>
<keyword evidence="9" id="KW-1185">Reference proteome</keyword>
<organism evidence="8 9">
    <name type="scientific">Micromonospora robiginosa</name>
    <dbReference type="NCBI Taxonomy" id="2749844"/>
    <lineage>
        <taxon>Bacteria</taxon>
        <taxon>Bacillati</taxon>
        <taxon>Actinomycetota</taxon>
        <taxon>Actinomycetes</taxon>
        <taxon>Micromonosporales</taxon>
        <taxon>Micromonosporaceae</taxon>
        <taxon>Micromonospora</taxon>
    </lineage>
</organism>
<dbReference type="KEGG" id="mfeu:H1D33_30445"/>
<comment type="subcellular location">
    <subcellularLocation>
        <location evidence="1">Cell membrane</location>
    </subcellularLocation>
</comment>
<evidence type="ECO:0000256" key="7">
    <source>
        <dbReference type="SAM" id="MobiDB-lite"/>
    </source>
</evidence>
<evidence type="ECO:0000256" key="5">
    <source>
        <dbReference type="ARBA" id="ARBA00022989"/>
    </source>
</evidence>
<keyword evidence="5" id="KW-1133">Transmembrane helix</keyword>
<sequence length="164" mass="17225">MLGLVITVVVAVVLAFCGCVGLGALGGFVNGVTSSGEPYDEPYVYGPDEPTLTPAAPAPTTPAQAAPATTPSGGPGRFRVVYEVTGTGAANVDFYDANGDFVHVDRMKPPWRLTFTANDRKQVQIVAVADNQQRDGVTCRITIDGKVVSQESTATDWIATCFGW</sequence>
<comment type="similarity">
    <text evidence="2">Belongs to the MmpS family.</text>
</comment>
<keyword evidence="6" id="KW-0472">Membrane</keyword>
<dbReference type="Proteomes" id="UP000510844">
    <property type="component" value="Chromosome"/>
</dbReference>
<evidence type="ECO:0000256" key="1">
    <source>
        <dbReference type="ARBA" id="ARBA00004236"/>
    </source>
</evidence>
<gene>
    <name evidence="8" type="ORF">H1D33_30445</name>
</gene>
<evidence type="ECO:0000313" key="9">
    <source>
        <dbReference type="Proteomes" id="UP000510844"/>
    </source>
</evidence>
<feature type="region of interest" description="Disordered" evidence="7">
    <location>
        <begin position="40"/>
        <end position="74"/>
    </location>
</feature>
<evidence type="ECO:0000256" key="4">
    <source>
        <dbReference type="ARBA" id="ARBA00022692"/>
    </source>
</evidence>
<dbReference type="AlphaFoldDB" id="A0AAF0P2S7"/>
<dbReference type="EMBL" id="CP059322">
    <property type="protein sequence ID" value="WMF04634.1"/>
    <property type="molecule type" value="Genomic_DNA"/>
</dbReference>
<evidence type="ECO:0000256" key="6">
    <source>
        <dbReference type="ARBA" id="ARBA00023136"/>
    </source>
</evidence>
<dbReference type="GO" id="GO:0005886">
    <property type="term" value="C:plasma membrane"/>
    <property type="evidence" value="ECO:0007669"/>
    <property type="project" value="UniProtKB-SubCell"/>
</dbReference>
<evidence type="ECO:0000256" key="3">
    <source>
        <dbReference type="ARBA" id="ARBA00022475"/>
    </source>
</evidence>
<reference evidence="8 9" key="2">
    <citation type="journal article" date="2021" name="Mar. Drugs">
        <title>A New Micromonospora Strain with Antibiotic Activity Isolated from the Microbiome of a Mid-Atlantic Deep-Sea Sponge.</title>
        <authorList>
            <person name="Back C.R."/>
            <person name="Stennett H.L."/>
            <person name="Williams S.E."/>
            <person name="Wang L."/>
            <person name="Ojeda Gomez J."/>
            <person name="Abdulle O.M."/>
            <person name="Duffy T."/>
            <person name="Neal C."/>
            <person name="Mantell J."/>
            <person name="Jepson M.A."/>
            <person name="Hendry K.R."/>
            <person name="Powell D."/>
            <person name="Stach J.E.M."/>
            <person name="Essex-Lopresti A.E."/>
            <person name="Willis C.L."/>
            <person name="Curnow P."/>
            <person name="Race P.R."/>
        </authorList>
    </citation>
    <scope>NUCLEOTIDE SEQUENCE [LARGE SCALE GENOMIC DNA]</scope>
    <source>
        <strain evidence="8 9">28ISP2-46</strain>
    </source>
</reference>
<dbReference type="InterPro" id="IPR008693">
    <property type="entry name" value="MmpS"/>
</dbReference>
<keyword evidence="3" id="KW-1003">Cell membrane</keyword>
<reference evidence="9" key="1">
    <citation type="submission" date="2020-07" db="EMBL/GenBank/DDBJ databases">
        <title>A new Micromonospora strain with potent antibiotic activity isolated from the microbiome of a mid-Atlantic deep-sea sponge.</title>
        <authorList>
            <person name="Back C.R."/>
            <person name="Stennett H.L."/>
            <person name="Williams S.E."/>
            <person name="Wang L."/>
            <person name="Ojeda Gomez J."/>
            <person name="Abdulle O.M."/>
            <person name="Duffy T."/>
            <person name="Hendry K.R."/>
            <person name="Powell D."/>
            <person name="Stach J.E."/>
            <person name="Essex-Lopresti A.E."/>
            <person name="Willis C.L."/>
            <person name="Curnow P."/>
            <person name="Race P.R."/>
        </authorList>
    </citation>
    <scope>NUCLEOTIDE SEQUENCE [LARGE SCALE GENOMIC DNA]</scope>
    <source>
        <strain evidence="9">28ISP2-46</strain>
    </source>
</reference>
<keyword evidence="4" id="KW-0812">Transmembrane</keyword>
<dbReference type="RefSeq" id="WP_246411820.1">
    <property type="nucleotide sequence ID" value="NZ_CP059322.2"/>
</dbReference>
<name>A0AAF0P2S7_9ACTN</name>
<accession>A0AAF0P2S7</accession>
<protein>
    <submittedName>
        <fullName evidence="8">MmpS family transport accessory protein</fullName>
    </submittedName>
</protein>
<dbReference type="Pfam" id="PF05423">
    <property type="entry name" value="Mycobact_memb"/>
    <property type="match status" value="1"/>
</dbReference>
<proteinExistence type="inferred from homology"/>
<feature type="compositionally biased region" description="Low complexity" evidence="7">
    <location>
        <begin position="61"/>
        <end position="71"/>
    </location>
</feature>
<evidence type="ECO:0000313" key="8">
    <source>
        <dbReference type="EMBL" id="WMF04634.1"/>
    </source>
</evidence>